<dbReference type="Pfam" id="PF00753">
    <property type="entry name" value="Lactamase_B"/>
    <property type="match status" value="1"/>
</dbReference>
<evidence type="ECO:0000256" key="1">
    <source>
        <dbReference type="ARBA" id="ARBA00001947"/>
    </source>
</evidence>
<dbReference type="AlphaFoldDB" id="A0AB33K927"/>
<feature type="domain" description="Metallo-beta-lactamase" evidence="6">
    <location>
        <begin position="29"/>
        <end position="100"/>
    </location>
</feature>
<reference evidence="7" key="1">
    <citation type="submission" date="2024-07" db="EMBL/GenBank/DDBJ databases">
        <title>Complete genome sequences of cellulolytic bacteria, Kitasatospora sp. CMC57 and Streptomyces sp. CMC78, isolated from Japanese agricultural soil.</title>
        <authorList>
            <person name="Hashimoto T."/>
            <person name="Ito M."/>
            <person name="Iwamoto M."/>
            <person name="Fukahori D."/>
            <person name="Shoda T."/>
            <person name="Sakoda M."/>
            <person name="Morohoshi T."/>
            <person name="Mitsuboshi M."/>
            <person name="Nishizawa T."/>
        </authorList>
    </citation>
    <scope>NUCLEOTIDE SEQUENCE</scope>
    <source>
        <strain evidence="7">CMC57</strain>
    </source>
</reference>
<organism evidence="7">
    <name type="scientific">Kitasatospora sp. CMC57</name>
    <dbReference type="NCBI Taxonomy" id="3231513"/>
    <lineage>
        <taxon>Bacteria</taxon>
        <taxon>Bacillati</taxon>
        <taxon>Actinomycetota</taxon>
        <taxon>Actinomycetes</taxon>
        <taxon>Kitasatosporales</taxon>
        <taxon>Streptomycetaceae</taxon>
        <taxon>Kitasatospora</taxon>
    </lineage>
</organism>
<name>A0AB33K927_9ACTN</name>
<dbReference type="PANTHER" id="PTHR42978:SF2">
    <property type="entry name" value="102 KBASES UNSTABLE REGION: FROM 1 TO 119443"/>
    <property type="match status" value="1"/>
</dbReference>
<dbReference type="GO" id="GO:0016787">
    <property type="term" value="F:hydrolase activity"/>
    <property type="evidence" value="ECO:0007669"/>
    <property type="project" value="UniProtKB-KW"/>
</dbReference>
<evidence type="ECO:0000256" key="4">
    <source>
        <dbReference type="ARBA" id="ARBA00022801"/>
    </source>
</evidence>
<dbReference type="Gene3D" id="3.60.15.10">
    <property type="entry name" value="Ribonuclease Z/Hydroxyacylglutathione hydrolase-like"/>
    <property type="match status" value="1"/>
</dbReference>
<dbReference type="GO" id="GO:0046872">
    <property type="term" value="F:metal ion binding"/>
    <property type="evidence" value="ECO:0007669"/>
    <property type="project" value="UniProtKB-KW"/>
</dbReference>
<evidence type="ECO:0000256" key="3">
    <source>
        <dbReference type="ARBA" id="ARBA00022723"/>
    </source>
</evidence>
<dbReference type="InterPro" id="IPR001279">
    <property type="entry name" value="Metallo-B-lactamas"/>
</dbReference>
<evidence type="ECO:0000256" key="5">
    <source>
        <dbReference type="ARBA" id="ARBA00022833"/>
    </source>
</evidence>
<keyword evidence="3" id="KW-0479">Metal-binding</keyword>
<keyword evidence="4" id="KW-0378">Hydrolase</keyword>
<dbReference type="PANTHER" id="PTHR42978">
    <property type="entry name" value="QUORUM-QUENCHING LACTONASE YTNP-RELATED-RELATED"/>
    <property type="match status" value="1"/>
</dbReference>
<gene>
    <name evidence="7" type="ORF">KCMC57_47610</name>
</gene>
<evidence type="ECO:0000259" key="6">
    <source>
        <dbReference type="Pfam" id="PF00753"/>
    </source>
</evidence>
<accession>A0AB33K927</accession>
<keyword evidence="5" id="KW-0862">Zinc</keyword>
<proteinExistence type="inferred from homology"/>
<comment type="cofactor">
    <cofactor evidence="1">
        <name>Zn(2+)</name>
        <dbReference type="ChEBI" id="CHEBI:29105"/>
    </cofactor>
</comment>
<dbReference type="EMBL" id="AP035881">
    <property type="protein sequence ID" value="BFP48393.1"/>
    <property type="molecule type" value="Genomic_DNA"/>
</dbReference>
<evidence type="ECO:0000256" key="2">
    <source>
        <dbReference type="ARBA" id="ARBA00007749"/>
    </source>
</evidence>
<dbReference type="SUPFAM" id="SSF56281">
    <property type="entry name" value="Metallo-hydrolase/oxidoreductase"/>
    <property type="match status" value="1"/>
</dbReference>
<dbReference type="InterPro" id="IPR036866">
    <property type="entry name" value="RibonucZ/Hydroxyglut_hydro"/>
</dbReference>
<comment type="similarity">
    <text evidence="2">Belongs to the metallo-beta-lactamase superfamily.</text>
</comment>
<sequence>MEQHTAVHRLDLGYFVRPASETGGPQPRVEPVLDYLVRRDEGLILFDTGVEAADPETEAHYGPQRRPLEGALAAVGVTLADVSRVVNCHLHFDHCGGNPLPAGKPILVQAVELAAARQRD</sequence>
<dbReference type="InterPro" id="IPR051013">
    <property type="entry name" value="MBL_superfamily_lactonases"/>
</dbReference>
<protein>
    <recommendedName>
        <fullName evidence="6">Metallo-beta-lactamase domain-containing protein</fullName>
    </recommendedName>
</protein>
<evidence type="ECO:0000313" key="7">
    <source>
        <dbReference type="EMBL" id="BFP48393.1"/>
    </source>
</evidence>